<name>A0A3S7WQ39_LEIDO</name>
<dbReference type="OMA" id="FGCARFG"/>
<keyword evidence="2 6" id="KW-0812">Transmembrane</keyword>
<dbReference type="RefSeq" id="XP_003858565.1">
    <property type="nucleotide sequence ID" value="XM_003858517.1"/>
</dbReference>
<dbReference type="GO" id="GO:0015179">
    <property type="term" value="F:L-amino acid transmembrane transporter activity"/>
    <property type="evidence" value="ECO:0007669"/>
    <property type="project" value="TreeGrafter"/>
</dbReference>
<feature type="transmembrane region" description="Helical" evidence="6">
    <location>
        <begin position="401"/>
        <end position="421"/>
    </location>
</feature>
<evidence type="ECO:0000313" key="16">
    <source>
        <dbReference type="Proteomes" id="UP000318821"/>
    </source>
</evidence>
<dbReference type="Proteomes" id="UP000318821">
    <property type="component" value="Unassembled WGS sequence"/>
</dbReference>
<feature type="transmembrane region" description="Helical" evidence="6">
    <location>
        <begin position="245"/>
        <end position="263"/>
    </location>
</feature>
<accession>E9B9C1</accession>
<dbReference type="Proteomes" id="UP000008980">
    <property type="component" value="Chromosome 7"/>
</dbReference>
<feature type="region of interest" description="Disordered" evidence="5">
    <location>
        <begin position="1"/>
        <end position="69"/>
    </location>
</feature>
<evidence type="ECO:0000313" key="9">
    <source>
        <dbReference type="EMBL" id="CAC5427649.1"/>
    </source>
</evidence>
<feature type="compositionally biased region" description="Acidic residues" evidence="5">
    <location>
        <begin position="59"/>
        <end position="69"/>
    </location>
</feature>
<dbReference type="AlphaFoldDB" id="A0A3S7WQ39"/>
<dbReference type="EMBL" id="RHLC01000029">
    <property type="protein sequence ID" value="TPP52536.1"/>
    <property type="molecule type" value="Genomic_DNA"/>
</dbReference>
<feature type="transmembrane region" description="Helical" evidence="6">
    <location>
        <begin position="363"/>
        <end position="380"/>
    </location>
</feature>
<evidence type="ECO:0000313" key="8">
    <source>
        <dbReference type="EMBL" id="AYU76301.1"/>
    </source>
</evidence>
<reference evidence="11" key="5">
    <citation type="submission" date="2019-02" db="EMBL/GenBank/DDBJ databases">
        <title>FDA dAtabase for Regulatory Grade micrObial Sequences (FDA-ARGOS): Supporting development and validation of Infectious Disease Dx tests.</title>
        <authorList>
            <person name="Duncan R."/>
            <person name="Fisher C."/>
            <person name="Tallon L.J."/>
            <person name="Sadzewicz L."/>
            <person name="Sengamalay N."/>
            <person name="Ott S."/>
            <person name="Godinez A."/>
            <person name="Nagaraj S."/>
            <person name="Nadendla S."/>
            <person name="Sichtig H."/>
        </authorList>
    </citation>
    <scope>NUCLEOTIDE SEQUENCE</scope>
    <source>
        <strain evidence="11">FDAARGOS_360</strain>
        <strain evidence="12">FDAARGOS_361</strain>
    </source>
</reference>
<evidence type="ECO:0000313" key="14">
    <source>
        <dbReference type="Proteomes" id="UP000274082"/>
    </source>
</evidence>
<dbReference type="Proteomes" id="UP000601710">
    <property type="component" value="Chromosome 7"/>
</dbReference>
<keyword evidence="3 6" id="KW-1133">Transmembrane helix</keyword>
<feature type="transmembrane region" description="Helical" evidence="6">
    <location>
        <begin position="283"/>
        <end position="301"/>
    </location>
</feature>
<evidence type="ECO:0000313" key="13">
    <source>
        <dbReference type="Proteomes" id="UP000008980"/>
    </source>
</evidence>
<dbReference type="InterPro" id="IPR013057">
    <property type="entry name" value="AA_transpt_TM"/>
</dbReference>
<reference evidence="15" key="6">
    <citation type="submission" date="2019-02" db="EMBL/GenBank/DDBJ databases">
        <title>FDA dAtabase for Regulatory Grade micrObial Sequences (FDA-ARGOS): Supporting development and validation of Infectious Disease Dx tests.</title>
        <authorList>
            <person name="Duncan R."/>
            <person name="Fisher C."/>
            <person name="Tallon L."/>
            <person name="Sadzewicz L."/>
            <person name="Sengamalay N."/>
            <person name="Ott S."/>
            <person name="Godinez A."/>
            <person name="Nagaraj S."/>
            <person name="Vavikolanu K."/>
            <person name="Nadendla S."/>
            <person name="Aluvathingal J."/>
            <person name="Sichtig H."/>
        </authorList>
    </citation>
    <scope>NUCLEOTIDE SEQUENCE [LARGE SCALE GENOMIC DNA]</scope>
    <source>
        <strain evidence="15">FDAARGOS_361</strain>
    </source>
</reference>
<evidence type="ECO:0000313" key="15">
    <source>
        <dbReference type="Proteomes" id="UP000318447"/>
    </source>
</evidence>
<dbReference type="Proteomes" id="UP000274082">
    <property type="component" value="Chromosome 7"/>
</dbReference>
<reference evidence="10" key="2">
    <citation type="submission" date="2011-01" db="EMBL/GenBank/DDBJ databases">
        <authorList>
            <person name="Zhao B.P."/>
            <person name="Ren Z.A."/>
            <person name="Li C.D."/>
        </authorList>
    </citation>
    <scope>NUCLEOTIDE SEQUENCE</scope>
    <source>
        <strain evidence="10">BPK282A1</strain>
    </source>
</reference>
<comment type="subcellular location">
    <subcellularLocation>
        <location evidence="1">Membrane</location>
        <topology evidence="1">Multi-pass membrane protein</topology>
    </subcellularLocation>
</comment>
<proteinExistence type="predicted"/>
<reference evidence="9" key="8">
    <citation type="submission" date="2020-06" db="EMBL/GenBank/DDBJ databases">
        <authorList>
            <person name="Camacho E."/>
            <person name="Gonzalez-de la Fuente S."/>
            <person name="Rastrojo A."/>
            <person name="Peiro-Pastor R."/>
            <person name="Solana JC."/>
            <person name="Tabera L."/>
            <person name="Gamarro F."/>
            <person name="Carrasco-Ramiro F."/>
            <person name="Requena JM."/>
            <person name="Aguado B."/>
        </authorList>
    </citation>
    <scope>NUCLEOTIDE SEQUENCE</scope>
</reference>
<feature type="transmembrane region" description="Helical" evidence="6">
    <location>
        <begin position="91"/>
        <end position="116"/>
    </location>
</feature>
<keyword evidence="4 6" id="KW-0472">Membrane</keyword>
<keyword evidence="14" id="KW-1185">Reference proteome</keyword>
<reference evidence="13" key="3">
    <citation type="submission" date="2011-02" db="EMBL/GenBank/DDBJ databases">
        <title>Whole genome sequencing of Leishmania donovani clinical lines reveals dynamic variation related to drug resistance.</title>
        <authorList>
            <person name="Downing T."/>
            <person name="Imamura H."/>
            <person name="Sanders M."/>
            <person name="Decuypere S."/>
            <person name="Hertz-Fowler C."/>
            <person name="Clark T.G."/>
            <person name="Rijal S."/>
            <person name="Sundar S."/>
            <person name="Quail M.A."/>
            <person name="De Doncker S."/>
            <person name="Maes I."/>
            <person name="Vanaerschot M."/>
            <person name="Stark O."/>
            <person name="Schonian G."/>
            <person name="Dujardin J.C."/>
            <person name="Berriman M."/>
        </authorList>
    </citation>
    <scope>NUCLEOTIDE SEQUENCE [LARGE SCALE GENOMIC DNA]</scope>
    <source>
        <strain evidence="13">BPK282A1</strain>
    </source>
</reference>
<evidence type="ECO:0000313" key="12">
    <source>
        <dbReference type="EMBL" id="TPP52536.1"/>
    </source>
</evidence>
<feature type="transmembrane region" description="Helical" evidence="6">
    <location>
        <begin position="322"/>
        <end position="343"/>
    </location>
</feature>
<organism evidence="8 14">
    <name type="scientific">Leishmania donovani</name>
    <dbReference type="NCBI Taxonomy" id="5661"/>
    <lineage>
        <taxon>Eukaryota</taxon>
        <taxon>Discoba</taxon>
        <taxon>Euglenozoa</taxon>
        <taxon>Kinetoplastea</taxon>
        <taxon>Metakinetoplastina</taxon>
        <taxon>Trypanosomatida</taxon>
        <taxon>Trypanosomatidae</taxon>
        <taxon>Leishmaniinae</taxon>
        <taxon>Leishmania</taxon>
    </lineage>
</organism>
<dbReference type="Proteomes" id="UP000318447">
    <property type="component" value="Unassembled WGS sequence"/>
</dbReference>
<dbReference type="EMBL" id="FR799594">
    <property type="protein sequence ID" value="CBZ31844.1"/>
    <property type="molecule type" value="Genomic_DNA"/>
</dbReference>
<accession>A0A3S7WQ39</accession>
<dbReference type="Pfam" id="PF01490">
    <property type="entry name" value="Aa_trans"/>
    <property type="match status" value="1"/>
</dbReference>
<feature type="domain" description="Amino acid transporter transmembrane" evidence="7">
    <location>
        <begin position="96"/>
        <end position="487"/>
    </location>
</feature>
<evidence type="ECO:0000256" key="1">
    <source>
        <dbReference type="ARBA" id="ARBA00004141"/>
    </source>
</evidence>
<evidence type="ECO:0000256" key="3">
    <source>
        <dbReference type="ARBA" id="ARBA00022989"/>
    </source>
</evidence>
<evidence type="ECO:0000259" key="7">
    <source>
        <dbReference type="Pfam" id="PF01490"/>
    </source>
</evidence>
<evidence type="ECO:0000256" key="2">
    <source>
        <dbReference type="ARBA" id="ARBA00022692"/>
    </source>
</evidence>
<feature type="transmembrane region" description="Helical" evidence="6">
    <location>
        <begin position="465"/>
        <end position="490"/>
    </location>
</feature>
<dbReference type="GeneID" id="13391899"/>
<evidence type="ECO:0000256" key="6">
    <source>
        <dbReference type="SAM" id="Phobius"/>
    </source>
</evidence>
<dbReference type="VEuPathDB" id="TriTrypDB:LdCL_070018400"/>
<dbReference type="GO" id="GO:0016020">
    <property type="term" value="C:membrane"/>
    <property type="evidence" value="ECO:0007669"/>
    <property type="project" value="UniProtKB-SubCell"/>
</dbReference>
<feature type="compositionally biased region" description="Basic and acidic residues" evidence="5">
    <location>
        <begin position="42"/>
        <end position="58"/>
    </location>
</feature>
<dbReference type="KEGG" id="ldo:LDBPK_071340"/>
<dbReference type="GO" id="GO:0005737">
    <property type="term" value="C:cytoplasm"/>
    <property type="evidence" value="ECO:0007669"/>
    <property type="project" value="TreeGrafter"/>
</dbReference>
<evidence type="ECO:0000313" key="10">
    <source>
        <dbReference type="EMBL" id="CBZ31844.1"/>
    </source>
</evidence>
<reference evidence="8 14" key="4">
    <citation type="journal article" date="2018" name="Sci. Rep.">
        <title>A complete Leishmania donovani reference genome identifies novel genetic variations associated with virulence.</title>
        <authorList>
            <person name="Lypaczewski P."/>
            <person name="Hoshizaki J."/>
            <person name="Zhang W.-W."/>
            <person name="McCall L.-I."/>
            <person name="Torcivia-Rodriguez J."/>
            <person name="Simonyan V."/>
            <person name="Kaur A."/>
            <person name="Dewar K."/>
            <person name="Matlashewski G."/>
        </authorList>
    </citation>
    <scope>NUCLEOTIDE SEQUENCE [LARGE SCALE GENOMIC DNA]</scope>
    <source>
        <strain evidence="8 14">LdCL</strain>
    </source>
</reference>
<dbReference type="OrthoDB" id="438545at2759"/>
<dbReference type="PANTHER" id="PTHR22950">
    <property type="entry name" value="AMINO ACID TRANSPORTER"/>
    <property type="match status" value="1"/>
</dbReference>
<dbReference type="EMBL" id="LR812627">
    <property type="protein sequence ID" value="CAC5427649.1"/>
    <property type="molecule type" value="Genomic_DNA"/>
</dbReference>
<feature type="transmembrane region" description="Helical" evidence="6">
    <location>
        <begin position="122"/>
        <end position="146"/>
    </location>
</feature>
<dbReference type="VEuPathDB" id="TriTrypDB:LdBPK_071340.1"/>
<feature type="compositionally biased region" description="Polar residues" evidence="5">
    <location>
        <begin position="30"/>
        <end position="41"/>
    </location>
</feature>
<feature type="transmembrane region" description="Helical" evidence="6">
    <location>
        <begin position="427"/>
        <end position="453"/>
    </location>
</feature>
<sequence length="491" mass="53507">MSRLPGEPLSEAAQRELTAPDRHPEDGVVNTKTKSQPSGITDRQDDNPELTKKPHAEADDTNTGEAMDDDDAEAVADKKHYSKFRLWFQKVVPPGGVIASSFTLGSSTLGAGILGLPAAFNSMGFVTALLVLILVTVLTIFSLWLLARCSDASKVRTYEDVARVLLGRGADYAAAVFMLGFCLGGAVSYIISIGDLLTPIFDDPSVPELLRTKIGNSIITSAVWLVVILPLCLPKNIDSLRHTSIISVTMVVFFVICIMQDSCEFMAKNGWRKDIKFFNTGNGAIQGLGTVIFACLVQINAQEVYYEMANPTPRNMVRNSTIAMSGCGLLYVLAGVFGCARFGSTVKSSILLKYQPREAPQFWFAYFGIVVKICVAFALHQLPLRDSVYHFFSWDVYRMPWWRNALICGGIAAFVLVVGLLVPDLNIVLGLVGSLCGGFIGFIFPSLMIMYAGKWSLKNVGLLEWSLTYILLLVGVVAVVFGTCASIYSIV</sequence>
<dbReference type="EMBL" id="CP029506">
    <property type="protein sequence ID" value="AYU76301.1"/>
    <property type="molecule type" value="Genomic_DNA"/>
</dbReference>
<dbReference type="PANTHER" id="PTHR22950:SF301">
    <property type="entry name" value="ACID TRANSPORTER, PUTATIVE-RELATED"/>
    <property type="match status" value="1"/>
</dbReference>
<evidence type="ECO:0000256" key="4">
    <source>
        <dbReference type="ARBA" id="ARBA00023136"/>
    </source>
</evidence>
<evidence type="ECO:0000313" key="11">
    <source>
        <dbReference type="EMBL" id="TPP45338.1"/>
    </source>
</evidence>
<feature type="transmembrane region" description="Helical" evidence="6">
    <location>
        <begin position="172"/>
        <end position="194"/>
    </location>
</feature>
<reference evidence="10 13" key="1">
    <citation type="journal article" date="2011" name="Genome Res.">
        <title>Whole genome sequencing of multiple Leishmania donovani clinical isolates provides insights into population structure and mechanisms of drug resistance.</title>
        <authorList>
            <person name="Downing T."/>
            <person name="Imamura H."/>
            <person name="Decuypere S."/>
            <person name="Clark T.G."/>
            <person name="Coombs G.H."/>
            <person name="Cotton J.A."/>
            <person name="Hilley J.D."/>
            <person name="de Doncker S."/>
            <person name="Maes I."/>
            <person name="Mottram J.C."/>
            <person name="Quail M.A."/>
            <person name="Rijal S."/>
            <person name="Sanders M."/>
            <person name="Schonian G."/>
            <person name="Stark O."/>
            <person name="Sundar S."/>
            <person name="Vanaerschot M."/>
            <person name="Hertz-Fowler C."/>
            <person name="Dujardin J.C."/>
            <person name="Berriman M."/>
        </authorList>
    </citation>
    <scope>NUCLEOTIDE SEQUENCE [LARGE SCALE GENOMIC DNA]</scope>
    <source>
        <strain evidence="10 13">BPK282A1</strain>
    </source>
</reference>
<gene>
    <name evidence="11" type="ORF">CGC20_1400</name>
    <name evidence="12" type="ORF">CGC21_10635</name>
    <name evidence="10" type="ORF">LDBPK_071340</name>
    <name evidence="8" type="ORF">LdCL_070018400</name>
    <name evidence="9" type="ORF">LDHU3_07.1590</name>
</gene>
<dbReference type="EMBL" id="RHLD01000059">
    <property type="protein sequence ID" value="TPP45338.1"/>
    <property type="molecule type" value="Genomic_DNA"/>
</dbReference>
<evidence type="ECO:0000256" key="5">
    <source>
        <dbReference type="SAM" id="MobiDB-lite"/>
    </source>
</evidence>
<dbReference type="VEuPathDB" id="TriTrypDB:LDHU3_07.1590"/>
<reference evidence="16" key="7">
    <citation type="submission" date="2019-02" db="EMBL/GenBank/DDBJ databases">
        <title>FDA dAtabase for Regulatory Grade micrObial Sequences (FDA-ARGOS): Supporting development and validation of Infectious Disease Dx tests.</title>
        <authorList>
            <person name="Duncan R."/>
            <person name="Fisher C."/>
            <person name="Tallon L."/>
            <person name="Sadzewicz L."/>
            <person name="Sengamalay N."/>
            <person name="Ott S."/>
            <person name="Godinez A."/>
            <person name="Nagaraj S."/>
            <person name="Vavikolanu K."/>
            <person name="Vyas G."/>
            <person name="Nadendla S."/>
            <person name="Aluvathingal J."/>
            <person name="Sichtig H."/>
        </authorList>
    </citation>
    <scope>NUCLEOTIDE SEQUENCE [LARGE SCALE GENOMIC DNA]</scope>
    <source>
        <strain evidence="16">FDAARGOS_360</strain>
    </source>
</reference>
<protein>
    <submittedName>
        <fullName evidence="8">Amino acid transporter 19, putative</fullName>
    </submittedName>
    <submittedName>
        <fullName evidence="10">Amino acid transporter, putative</fullName>
    </submittedName>
    <submittedName>
        <fullName evidence="9">Amino_acid_transporter_19_putative/GeneDB:LmjF.07.1160</fullName>
    </submittedName>
    <submittedName>
        <fullName evidence="11">Transmembrane amino acid transporter family protein</fullName>
    </submittedName>
</protein>